<dbReference type="AlphaFoldDB" id="A0A1B2E393"/>
<proteinExistence type="predicted"/>
<keyword evidence="2" id="KW-1133">Transmembrane helix</keyword>
<dbReference type="EMBL" id="CP016809">
    <property type="protein sequence ID" value="ANY74401.1"/>
    <property type="molecule type" value="Genomic_DNA"/>
</dbReference>
<dbReference type="RefSeq" id="WP_099478429.1">
    <property type="nucleotide sequence ID" value="NZ_CP016809.1"/>
</dbReference>
<organism evidence="3">
    <name type="scientific">Paenibacillus ihbetae</name>
    <dbReference type="NCBI Taxonomy" id="1870820"/>
    <lineage>
        <taxon>Bacteria</taxon>
        <taxon>Bacillati</taxon>
        <taxon>Bacillota</taxon>
        <taxon>Bacilli</taxon>
        <taxon>Bacillales</taxon>
        <taxon>Paenibacillaceae</taxon>
        <taxon>Paenibacillus</taxon>
    </lineage>
</organism>
<sequence>MRTAPEQRTARGNKPRKIRVKRYRGMRGRQRKLFALLLAALIPGMGHIYLGMYRRGITFIMLLLLDISALLYFSSIGMQINVPLLVVLGLLIPVGYFYNVYDALQSAEVILSHKRRSESVGAPVIDGKRRGNPFRGERGAAFGITLVGSGALLILFHTKPPWLQSVIRDYGTEASAVVLIAAGAWVAVREATRHRKSKRSFHGRGASSQEDKHLKL</sequence>
<dbReference type="KEGG" id="pib:BBD41_18470"/>
<evidence type="ECO:0000256" key="1">
    <source>
        <dbReference type="SAM" id="MobiDB-lite"/>
    </source>
</evidence>
<feature type="region of interest" description="Disordered" evidence="1">
    <location>
        <begin position="196"/>
        <end position="216"/>
    </location>
</feature>
<protein>
    <submittedName>
        <fullName evidence="3">Uncharacterized protein</fullName>
    </submittedName>
</protein>
<keyword evidence="2" id="KW-0812">Transmembrane</keyword>
<feature type="transmembrane region" description="Helical" evidence="2">
    <location>
        <begin position="80"/>
        <end position="98"/>
    </location>
</feature>
<keyword evidence="2" id="KW-0472">Membrane</keyword>
<feature type="transmembrane region" description="Helical" evidence="2">
    <location>
        <begin position="170"/>
        <end position="188"/>
    </location>
</feature>
<evidence type="ECO:0000313" key="3">
    <source>
        <dbReference type="EMBL" id="ANY74401.1"/>
    </source>
</evidence>
<gene>
    <name evidence="3" type="ORF">BBD41_18470</name>
</gene>
<evidence type="ECO:0000256" key="2">
    <source>
        <dbReference type="SAM" id="Phobius"/>
    </source>
</evidence>
<dbReference type="GeneID" id="48310254"/>
<name>A0A1B2E393_9BACL</name>
<feature type="transmembrane region" description="Helical" evidence="2">
    <location>
        <begin position="139"/>
        <end position="158"/>
    </location>
</feature>
<reference evidence="3" key="1">
    <citation type="submission" date="2016-08" db="EMBL/GenBank/DDBJ databases">
        <title>Complete Genome Seqeunce of Paenibacillus sp. nov. IHBB 9852 from high altitute lake of Indian trans-Himalayas.</title>
        <authorList>
            <person name="Kiran S."/>
            <person name="Swarnkar M.K."/>
            <person name="Rana A."/>
            <person name="Tewari R."/>
            <person name="Gulati A."/>
        </authorList>
    </citation>
    <scope>NUCLEOTIDE SEQUENCE [LARGE SCALE GENOMIC DNA]</scope>
    <source>
        <strain evidence="3">IHBB 9852</strain>
    </source>
</reference>
<accession>A0A1B2E393</accession>